<dbReference type="Pfam" id="PF00126">
    <property type="entry name" value="HTH_1"/>
    <property type="match status" value="1"/>
</dbReference>
<evidence type="ECO:0000313" key="3">
    <source>
        <dbReference type="Proteomes" id="UP001597299"/>
    </source>
</evidence>
<gene>
    <name evidence="2" type="ORF">ACFSNC_18855</name>
</gene>
<keyword evidence="3" id="KW-1185">Reference proteome</keyword>
<feature type="domain" description="HTH lysR-type" evidence="1">
    <location>
        <begin position="21"/>
        <end position="81"/>
    </location>
</feature>
<proteinExistence type="predicted"/>
<dbReference type="Gene3D" id="1.10.10.10">
    <property type="entry name" value="Winged helix-like DNA-binding domain superfamily/Winged helix DNA-binding domain"/>
    <property type="match status" value="1"/>
</dbReference>
<dbReference type="InterPro" id="IPR036390">
    <property type="entry name" value="WH_DNA-bd_sf"/>
</dbReference>
<dbReference type="Proteomes" id="UP001597299">
    <property type="component" value="Unassembled WGS sequence"/>
</dbReference>
<dbReference type="InterPro" id="IPR000847">
    <property type="entry name" value="LysR_HTH_N"/>
</dbReference>
<evidence type="ECO:0000259" key="1">
    <source>
        <dbReference type="Pfam" id="PF00126"/>
    </source>
</evidence>
<protein>
    <submittedName>
        <fullName evidence="2">Winged helix-turn-helix domain-containing protein</fullName>
    </submittedName>
</protein>
<comment type="caution">
    <text evidence="2">The sequence shown here is derived from an EMBL/GenBank/DDBJ whole genome shotgun (WGS) entry which is preliminary data.</text>
</comment>
<dbReference type="EMBL" id="JBHUHD010000001">
    <property type="protein sequence ID" value="MFD2142470.1"/>
    <property type="molecule type" value="Genomic_DNA"/>
</dbReference>
<dbReference type="InterPro" id="IPR036388">
    <property type="entry name" value="WH-like_DNA-bd_sf"/>
</dbReference>
<dbReference type="PANTHER" id="PTHR30432:SF1">
    <property type="entry name" value="DNA-BINDING TRANSCRIPTIONAL DUAL REGULATOR MODE"/>
    <property type="match status" value="1"/>
</dbReference>
<accession>A0ABW4Z1P0</accession>
<organism evidence="2 3">
    <name type="scientific">Ancylobacter oerskovii</name>
    <dbReference type="NCBI Taxonomy" id="459519"/>
    <lineage>
        <taxon>Bacteria</taxon>
        <taxon>Pseudomonadati</taxon>
        <taxon>Pseudomonadota</taxon>
        <taxon>Alphaproteobacteria</taxon>
        <taxon>Hyphomicrobiales</taxon>
        <taxon>Xanthobacteraceae</taxon>
        <taxon>Ancylobacter</taxon>
    </lineage>
</organism>
<dbReference type="RefSeq" id="WP_213353896.1">
    <property type="nucleotide sequence ID" value="NZ_JAHBGB010000037.1"/>
</dbReference>
<evidence type="ECO:0000313" key="2">
    <source>
        <dbReference type="EMBL" id="MFD2142470.1"/>
    </source>
</evidence>
<sequence>MASLSIRIDLDPEGRIGPGKIALLEAIAQTGSISAAGRAMQMSYRRAWDLVDELGRILGEPVVVSQAGGRHGGGARLTPFGAELVERYRQIEQLATAAAQAHLDALQAQAAKPASDAG</sequence>
<dbReference type="PANTHER" id="PTHR30432">
    <property type="entry name" value="TRANSCRIPTIONAL REGULATOR MODE"/>
    <property type="match status" value="1"/>
</dbReference>
<name>A0ABW4Z1P0_9HYPH</name>
<dbReference type="SUPFAM" id="SSF46785">
    <property type="entry name" value="Winged helix' DNA-binding domain"/>
    <property type="match status" value="1"/>
</dbReference>
<reference evidence="3" key="1">
    <citation type="journal article" date="2019" name="Int. J. Syst. Evol. Microbiol.">
        <title>The Global Catalogue of Microorganisms (GCM) 10K type strain sequencing project: providing services to taxonomists for standard genome sequencing and annotation.</title>
        <authorList>
            <consortium name="The Broad Institute Genomics Platform"/>
            <consortium name="The Broad Institute Genome Sequencing Center for Infectious Disease"/>
            <person name="Wu L."/>
            <person name="Ma J."/>
        </authorList>
    </citation>
    <scope>NUCLEOTIDE SEQUENCE [LARGE SCALE GENOMIC DNA]</scope>
    <source>
        <strain evidence="3">CCM 7435</strain>
    </source>
</reference>
<dbReference type="InterPro" id="IPR051815">
    <property type="entry name" value="Molybdate_resp_trans_reg"/>
</dbReference>